<keyword evidence="1" id="KW-0812">Transmembrane</keyword>
<protein>
    <submittedName>
        <fullName evidence="2">Daunorubicin ABC transporter permease</fullName>
    </submittedName>
</protein>
<dbReference type="AlphaFoldDB" id="A0A2K8KLT1"/>
<feature type="transmembrane region" description="Helical" evidence="1">
    <location>
        <begin position="115"/>
        <end position="131"/>
    </location>
</feature>
<dbReference type="InterPro" id="IPR010390">
    <property type="entry name" value="ABC-2_transporter-like"/>
</dbReference>
<feature type="transmembrane region" description="Helical" evidence="1">
    <location>
        <begin position="243"/>
        <end position="265"/>
    </location>
</feature>
<dbReference type="KEGG" id="rfo:REIFOR_00665"/>
<dbReference type="RefSeq" id="WP_100256214.1">
    <property type="nucleotide sequence ID" value="NZ_CP011797.1"/>
</dbReference>
<dbReference type="Pfam" id="PF06182">
    <property type="entry name" value="ABC2_membrane_6"/>
    <property type="match status" value="1"/>
</dbReference>
<feature type="transmembrane region" description="Helical" evidence="1">
    <location>
        <begin position="206"/>
        <end position="223"/>
    </location>
</feature>
<feature type="transmembrane region" description="Helical" evidence="1">
    <location>
        <begin position="143"/>
        <end position="168"/>
    </location>
</feature>
<evidence type="ECO:0000313" key="3">
    <source>
        <dbReference type="Proteomes" id="UP000229757"/>
    </source>
</evidence>
<dbReference type="EMBL" id="CP011797">
    <property type="protein sequence ID" value="ATX75833.1"/>
    <property type="molecule type" value="Genomic_DNA"/>
</dbReference>
<keyword evidence="3" id="KW-1185">Reference proteome</keyword>
<dbReference type="PANTHER" id="PTHR36832:SF1">
    <property type="entry name" value="SLR1174 PROTEIN"/>
    <property type="match status" value="1"/>
</dbReference>
<sequence>MFYRLKGPFLASYYAIFAYKLNTLIGLFTQLVSFFIQYYLWLAVFKSHQGDFFGLEQGQYLTYICGGLLIGQLTQHGTDRTLSMAIRTGDVIFNLVRPLNIVLQMFAAALGRQAAMGYTLLPLLVVFLIYVDLTTLNAAQLGYFTISLGLAFVLSFQVSFLFGLIAFYTTNTWGLYLLRMNLFPILSGQIIAVSMLAGIAQTGEGLLSMVSGIFYWLAYATPLQATFFTPSSILSGMMVGQEMWLHMGLQVCWILLLLVLSSRLFNNLISKFNIQGA</sequence>
<organism evidence="2 3">
    <name type="scientific">Reinekea forsetii</name>
    <dbReference type="NCBI Taxonomy" id="1336806"/>
    <lineage>
        <taxon>Bacteria</taxon>
        <taxon>Pseudomonadati</taxon>
        <taxon>Pseudomonadota</taxon>
        <taxon>Gammaproteobacteria</taxon>
        <taxon>Oceanospirillales</taxon>
        <taxon>Saccharospirillaceae</taxon>
        <taxon>Reinekea</taxon>
    </lineage>
</organism>
<evidence type="ECO:0000256" key="1">
    <source>
        <dbReference type="SAM" id="Phobius"/>
    </source>
</evidence>
<dbReference type="PANTHER" id="PTHR36832">
    <property type="entry name" value="SLR1174 PROTEIN-RELATED"/>
    <property type="match status" value="1"/>
</dbReference>
<dbReference type="Proteomes" id="UP000229757">
    <property type="component" value="Chromosome"/>
</dbReference>
<accession>A0A2K8KLT1</accession>
<evidence type="ECO:0000313" key="2">
    <source>
        <dbReference type="EMBL" id="ATX75833.1"/>
    </source>
</evidence>
<keyword evidence="1" id="KW-0472">Membrane</keyword>
<proteinExistence type="predicted"/>
<reference evidence="2 3" key="1">
    <citation type="journal article" date="2017" name="Environ. Microbiol.">
        <title>Genomic and physiological analyses of 'Reinekea forsetii' reveal a versatile opportunistic lifestyle during spring algae blooms.</title>
        <authorList>
            <person name="Avci B."/>
            <person name="Hahnke R.L."/>
            <person name="Chafee M."/>
            <person name="Fischer T."/>
            <person name="Gruber-Vodicka H."/>
            <person name="Tegetmeyer H.E."/>
            <person name="Harder J."/>
            <person name="Fuchs B.M."/>
            <person name="Amann R.I."/>
            <person name="Teeling H."/>
        </authorList>
    </citation>
    <scope>NUCLEOTIDE SEQUENCE [LARGE SCALE GENOMIC DNA]</scope>
    <source>
        <strain evidence="2 3">Hel1_31_D35</strain>
    </source>
</reference>
<dbReference type="OrthoDB" id="62003at2"/>
<feature type="transmembrane region" description="Helical" evidence="1">
    <location>
        <begin position="180"/>
        <end position="199"/>
    </location>
</feature>
<name>A0A2K8KLT1_9GAMM</name>
<keyword evidence="1" id="KW-1133">Transmembrane helix</keyword>
<gene>
    <name evidence="2" type="ORF">REIFOR_00665</name>
</gene>
<feature type="transmembrane region" description="Helical" evidence="1">
    <location>
        <begin position="21"/>
        <end position="40"/>
    </location>
</feature>